<sequence>MLYKIAKYLLILILFPIFKVKVIGKNRVPRSGGIVICSNHASALDPPLLGICVPRDVSFMAKKELFTHWLLGPLISRLNAFPIDRGKGDRNTIRQISSVLEEGNALGIFPEGQRSKDGRIQKGQNGAAFAALRSGAVIVPACIKGSYKPFTRHKVVFGAPISTVRLKDEGIKTKELTELIMSEIKKLHADTTI</sequence>
<keyword evidence="3 4" id="KW-0012">Acyltransferase</keyword>
<keyword evidence="4" id="KW-0443">Lipid metabolism</keyword>
<evidence type="ECO:0000256" key="4">
    <source>
        <dbReference type="RuleBase" id="RU361267"/>
    </source>
</evidence>
<dbReference type="GO" id="GO:0006654">
    <property type="term" value="P:phosphatidic acid biosynthetic process"/>
    <property type="evidence" value="ECO:0007669"/>
    <property type="project" value="TreeGrafter"/>
</dbReference>
<dbReference type="Pfam" id="PF01553">
    <property type="entry name" value="Acyltransferase"/>
    <property type="match status" value="1"/>
</dbReference>
<evidence type="ECO:0000256" key="1">
    <source>
        <dbReference type="ARBA" id="ARBA00008655"/>
    </source>
</evidence>
<name>A0A3N5C6R0_9BACL</name>
<dbReference type="SMART" id="SM00563">
    <property type="entry name" value="PlsC"/>
    <property type="match status" value="1"/>
</dbReference>
<dbReference type="OrthoDB" id="9803035at2"/>
<dbReference type="Proteomes" id="UP000277108">
    <property type="component" value="Unassembled WGS sequence"/>
</dbReference>
<dbReference type="RefSeq" id="WP_123807530.1">
    <property type="nucleotide sequence ID" value="NZ_RKRK01000002.1"/>
</dbReference>
<evidence type="ECO:0000256" key="2">
    <source>
        <dbReference type="ARBA" id="ARBA00022679"/>
    </source>
</evidence>
<dbReference type="PANTHER" id="PTHR10434:SF11">
    <property type="entry name" value="1-ACYL-SN-GLYCEROL-3-PHOSPHATE ACYLTRANSFERASE"/>
    <property type="match status" value="1"/>
</dbReference>
<dbReference type="InterPro" id="IPR002123">
    <property type="entry name" value="Plipid/glycerol_acylTrfase"/>
</dbReference>
<dbReference type="AlphaFoldDB" id="A0A3N5C6R0"/>
<comment type="catalytic activity">
    <reaction evidence="4">
        <text>a 1-acyl-sn-glycero-3-phosphate + an acyl-CoA = a 1,2-diacyl-sn-glycero-3-phosphate + CoA</text>
        <dbReference type="Rhea" id="RHEA:19709"/>
        <dbReference type="ChEBI" id="CHEBI:57287"/>
        <dbReference type="ChEBI" id="CHEBI:57970"/>
        <dbReference type="ChEBI" id="CHEBI:58342"/>
        <dbReference type="ChEBI" id="CHEBI:58608"/>
        <dbReference type="EC" id="2.3.1.51"/>
    </reaction>
</comment>
<dbReference type="SUPFAM" id="SSF69593">
    <property type="entry name" value="Glycerol-3-phosphate (1)-acyltransferase"/>
    <property type="match status" value="1"/>
</dbReference>
<evidence type="ECO:0000313" key="6">
    <source>
        <dbReference type="EMBL" id="RPF58038.1"/>
    </source>
</evidence>
<keyword evidence="4" id="KW-0594">Phospholipid biosynthesis</keyword>
<comment type="domain">
    <text evidence="4">The HXXXXD motif is essential for acyltransferase activity and may constitute the binding site for the phosphate moiety of the glycerol-3-phosphate.</text>
</comment>
<dbReference type="InterPro" id="IPR004552">
    <property type="entry name" value="AGP_acyltrans"/>
</dbReference>
<protein>
    <recommendedName>
        <fullName evidence="4">1-acyl-sn-glycerol-3-phosphate acyltransferase</fullName>
        <ecNumber evidence="4">2.3.1.51</ecNumber>
    </recommendedName>
</protein>
<dbReference type="CDD" id="cd07989">
    <property type="entry name" value="LPLAT_AGPAT-like"/>
    <property type="match status" value="1"/>
</dbReference>
<dbReference type="NCBIfam" id="TIGR00530">
    <property type="entry name" value="AGP_acyltrn"/>
    <property type="match status" value="1"/>
</dbReference>
<gene>
    <name evidence="6" type="ORF">EDD62_0676</name>
</gene>
<keyword evidence="4" id="KW-1208">Phospholipid metabolism</keyword>
<comment type="similarity">
    <text evidence="1 4">Belongs to the 1-acyl-sn-glycerol-3-phosphate acyltransferase family.</text>
</comment>
<dbReference type="GO" id="GO:0003841">
    <property type="term" value="F:1-acylglycerol-3-phosphate O-acyltransferase activity"/>
    <property type="evidence" value="ECO:0007669"/>
    <property type="project" value="UniProtKB-UniRule"/>
</dbReference>
<evidence type="ECO:0000256" key="3">
    <source>
        <dbReference type="ARBA" id="ARBA00023315"/>
    </source>
</evidence>
<dbReference type="PANTHER" id="PTHR10434">
    <property type="entry name" value="1-ACYL-SN-GLYCEROL-3-PHOSPHATE ACYLTRANSFERASE"/>
    <property type="match status" value="1"/>
</dbReference>
<reference evidence="6 7" key="1">
    <citation type="submission" date="2018-11" db="EMBL/GenBank/DDBJ databases">
        <title>Genomic Encyclopedia of Type Strains, Phase IV (KMG-IV): sequencing the most valuable type-strain genomes for metagenomic binning, comparative biology and taxonomic classification.</title>
        <authorList>
            <person name="Goeker M."/>
        </authorList>
    </citation>
    <scope>NUCLEOTIDE SEQUENCE [LARGE SCALE GENOMIC DNA]</scope>
    <source>
        <strain evidence="6 7">DSM 29158</strain>
    </source>
</reference>
<keyword evidence="2 4" id="KW-0808">Transferase</keyword>
<proteinExistence type="inferred from homology"/>
<comment type="caution">
    <text evidence="6">The sequence shown here is derived from an EMBL/GenBank/DDBJ whole genome shotgun (WGS) entry which is preliminary data.</text>
</comment>
<organism evidence="6 7">
    <name type="scientific">Abyssicoccus albus</name>
    <dbReference type="NCBI Taxonomy" id="1817405"/>
    <lineage>
        <taxon>Bacteria</taxon>
        <taxon>Bacillati</taxon>
        <taxon>Bacillota</taxon>
        <taxon>Bacilli</taxon>
        <taxon>Bacillales</taxon>
        <taxon>Abyssicoccaceae</taxon>
    </lineage>
</organism>
<accession>A0A3N5C6R0</accession>
<keyword evidence="4" id="KW-0444">Lipid biosynthesis</keyword>
<evidence type="ECO:0000259" key="5">
    <source>
        <dbReference type="SMART" id="SM00563"/>
    </source>
</evidence>
<dbReference type="EC" id="2.3.1.51" evidence="4"/>
<dbReference type="EMBL" id="RKRK01000002">
    <property type="protein sequence ID" value="RPF58038.1"/>
    <property type="molecule type" value="Genomic_DNA"/>
</dbReference>
<keyword evidence="7" id="KW-1185">Reference proteome</keyword>
<feature type="domain" description="Phospholipid/glycerol acyltransferase" evidence="5">
    <location>
        <begin position="34"/>
        <end position="146"/>
    </location>
</feature>
<dbReference type="GO" id="GO:0016020">
    <property type="term" value="C:membrane"/>
    <property type="evidence" value="ECO:0007669"/>
    <property type="project" value="InterPro"/>
</dbReference>
<evidence type="ECO:0000313" key="7">
    <source>
        <dbReference type="Proteomes" id="UP000277108"/>
    </source>
</evidence>